<keyword evidence="6" id="KW-1185">Reference proteome</keyword>
<dbReference type="Pfam" id="PF00015">
    <property type="entry name" value="MCPsignal"/>
    <property type="match status" value="1"/>
</dbReference>
<dbReference type="PANTHER" id="PTHR32089">
    <property type="entry name" value="METHYL-ACCEPTING CHEMOTAXIS PROTEIN MCPB"/>
    <property type="match status" value="1"/>
</dbReference>
<feature type="region of interest" description="Disordered" evidence="3">
    <location>
        <begin position="1"/>
        <end position="24"/>
    </location>
</feature>
<evidence type="ECO:0000313" key="6">
    <source>
        <dbReference type="Proteomes" id="UP001064933"/>
    </source>
</evidence>
<dbReference type="PANTHER" id="PTHR32089:SF112">
    <property type="entry name" value="LYSOZYME-LIKE PROTEIN-RELATED"/>
    <property type="match status" value="1"/>
</dbReference>
<dbReference type="EMBL" id="CP104562">
    <property type="protein sequence ID" value="UXH79814.1"/>
    <property type="molecule type" value="Genomic_DNA"/>
</dbReference>
<keyword evidence="1 2" id="KW-0807">Transducer</keyword>
<organism evidence="5 6">
    <name type="scientific">Roseateles amylovorans</name>
    <dbReference type="NCBI Taxonomy" id="2978473"/>
    <lineage>
        <taxon>Bacteria</taxon>
        <taxon>Pseudomonadati</taxon>
        <taxon>Pseudomonadota</taxon>
        <taxon>Betaproteobacteria</taxon>
        <taxon>Burkholderiales</taxon>
        <taxon>Sphaerotilaceae</taxon>
        <taxon>Roseateles</taxon>
    </lineage>
</organism>
<feature type="compositionally biased region" description="Low complexity" evidence="3">
    <location>
        <begin position="12"/>
        <end position="24"/>
    </location>
</feature>
<sequence>MWETWRKRAGSAPDATDPGAGSAASSAASNAALIRAAENNTQVVRALSGGVSKLGRDAAEVRGLLEDTQKVVLSQAQAMQALGGELEQVRHAQDGINQSTDQTREAVGRARVALAGVGNEVGGIVATLRQVSDAASEITKIALQTRLVAFNASVEAKRAGEAGRGFGVVADAVKDLAAQVEASSKAIMGTVGALDTRIEAFSRELRADTAGQSARAHQSSIHQAFADVEADVDLISRSAQESQATTQQLAERSGALGLEIQQAMRNLDAAFACSDRFLRLSEQMIEQIASSGVPVDDSPYIEAVQQAAAEISALLETAVRERRIDLSALFDDQYQKIAGTDPQQYLTRFTDVADRVFPSVQEHMLSFSDKVVFCIAVDRNGYVATHNKRYCQPQRPGETAWNTANSRYRRIFNDRTGLASARNQRPFLLQTYRRDMGGGHFVLLKEASAPVTVAGKHWGGVRLAFGF</sequence>
<protein>
    <submittedName>
        <fullName evidence="5">Methyl-accepting chemotaxis protein</fullName>
    </submittedName>
</protein>
<gene>
    <name evidence="5" type="ORF">N4261_07980</name>
</gene>
<dbReference type="SMART" id="SM00283">
    <property type="entry name" value="MA"/>
    <property type="match status" value="1"/>
</dbReference>
<evidence type="ECO:0000259" key="4">
    <source>
        <dbReference type="PROSITE" id="PS50111"/>
    </source>
</evidence>
<evidence type="ECO:0000256" key="2">
    <source>
        <dbReference type="PROSITE-ProRule" id="PRU00284"/>
    </source>
</evidence>
<dbReference type="Gene3D" id="1.10.287.950">
    <property type="entry name" value="Methyl-accepting chemotaxis protein"/>
    <property type="match status" value="1"/>
</dbReference>
<dbReference type="SUPFAM" id="SSF58104">
    <property type="entry name" value="Methyl-accepting chemotaxis protein (MCP) signaling domain"/>
    <property type="match status" value="1"/>
</dbReference>
<evidence type="ECO:0000313" key="5">
    <source>
        <dbReference type="EMBL" id="UXH79814.1"/>
    </source>
</evidence>
<feature type="domain" description="Methyl-accepting transducer" evidence="4">
    <location>
        <begin position="36"/>
        <end position="268"/>
    </location>
</feature>
<reference evidence="5" key="1">
    <citation type="submission" date="2022-10" db="EMBL/GenBank/DDBJ databases">
        <title>Characterization and whole genome sequencing of a new Roseateles species, isolated from fresh water.</title>
        <authorList>
            <person name="Guliayeva D.Y."/>
            <person name="Akhremchuk A.E."/>
            <person name="Sikolenko M.A."/>
            <person name="Valentovich L.N."/>
            <person name="Sidarenka A.V."/>
        </authorList>
    </citation>
    <scope>NUCLEOTIDE SEQUENCE</scope>
    <source>
        <strain evidence="5">BIM B-1768</strain>
    </source>
</reference>
<dbReference type="Proteomes" id="UP001064933">
    <property type="component" value="Chromosome"/>
</dbReference>
<dbReference type="PROSITE" id="PS50111">
    <property type="entry name" value="CHEMOTAXIS_TRANSDUC_2"/>
    <property type="match status" value="1"/>
</dbReference>
<name>A0ABY6B3K3_9BURK</name>
<proteinExistence type="predicted"/>
<dbReference type="RefSeq" id="WP_261759632.1">
    <property type="nucleotide sequence ID" value="NZ_CP104562.2"/>
</dbReference>
<accession>A0ABY6B3K3</accession>
<evidence type="ECO:0000256" key="3">
    <source>
        <dbReference type="SAM" id="MobiDB-lite"/>
    </source>
</evidence>
<evidence type="ECO:0000256" key="1">
    <source>
        <dbReference type="ARBA" id="ARBA00023224"/>
    </source>
</evidence>
<dbReference type="InterPro" id="IPR004089">
    <property type="entry name" value="MCPsignal_dom"/>
</dbReference>